<proteinExistence type="predicted"/>
<evidence type="ECO:0000313" key="1">
    <source>
        <dbReference type="EMBL" id="RPD43064.1"/>
    </source>
</evidence>
<reference evidence="2" key="1">
    <citation type="submission" date="2018-11" db="EMBL/GenBank/DDBJ databases">
        <title>Chitinophaga lutea sp.nov., isolate from arsenic contaminated soil.</title>
        <authorList>
            <person name="Zong Y."/>
        </authorList>
    </citation>
    <scope>NUCLEOTIDE SEQUENCE [LARGE SCALE GENOMIC DNA]</scope>
    <source>
        <strain evidence="2">YLT18</strain>
    </source>
</reference>
<name>A0A3N4MGH6_9BACT</name>
<comment type="caution">
    <text evidence="1">The sequence shown here is derived from an EMBL/GenBank/DDBJ whole genome shotgun (WGS) entry which is preliminary data.</text>
</comment>
<protein>
    <submittedName>
        <fullName evidence="1">Uncharacterized protein</fullName>
    </submittedName>
</protein>
<gene>
    <name evidence="1" type="ORF">EG028_01875</name>
</gene>
<organism evidence="1 2">
    <name type="scientific">Chitinophaga barathri</name>
    <dbReference type="NCBI Taxonomy" id="1647451"/>
    <lineage>
        <taxon>Bacteria</taxon>
        <taxon>Pseudomonadati</taxon>
        <taxon>Bacteroidota</taxon>
        <taxon>Chitinophagia</taxon>
        <taxon>Chitinophagales</taxon>
        <taxon>Chitinophagaceae</taxon>
        <taxon>Chitinophaga</taxon>
    </lineage>
</organism>
<accession>A0A3N4MGH6</accession>
<sequence>MISEKKAVIEKYLPAIYGILTRTLDRAAAARALEEIFTTTVFIQDDLTFWIQATTKHLRDNGTPKQQILLAVIPPKVL</sequence>
<dbReference type="Proteomes" id="UP000279089">
    <property type="component" value="Unassembled WGS sequence"/>
</dbReference>
<dbReference type="EMBL" id="RMBX01000001">
    <property type="protein sequence ID" value="RPD43064.1"/>
    <property type="molecule type" value="Genomic_DNA"/>
</dbReference>
<keyword evidence="2" id="KW-1185">Reference proteome</keyword>
<evidence type="ECO:0000313" key="2">
    <source>
        <dbReference type="Proteomes" id="UP000279089"/>
    </source>
</evidence>
<dbReference type="RefSeq" id="WP_120514335.1">
    <property type="nucleotide sequence ID" value="NZ_QXZY01000001.1"/>
</dbReference>
<dbReference type="AlphaFoldDB" id="A0A3N4MGH6"/>